<dbReference type="AlphaFoldDB" id="A0A6A6D8T9"/>
<keyword evidence="2" id="KW-1185">Reference proteome</keyword>
<sequence>VAVATGGGFDDEAFNQLRDSCKDVQGVRAVPWLRPDMGKFKDMPPPDNVKIYGLAAAEGKEDVE</sequence>
<evidence type="ECO:0000313" key="1">
    <source>
        <dbReference type="EMBL" id="KAF2175891.1"/>
    </source>
</evidence>
<reference evidence="1" key="1">
    <citation type="journal article" date="2020" name="Stud. Mycol.">
        <title>101 Dothideomycetes genomes: a test case for predicting lifestyles and emergence of pathogens.</title>
        <authorList>
            <person name="Haridas S."/>
            <person name="Albert R."/>
            <person name="Binder M."/>
            <person name="Bloem J."/>
            <person name="Labutti K."/>
            <person name="Salamov A."/>
            <person name="Andreopoulos B."/>
            <person name="Baker S."/>
            <person name="Barry K."/>
            <person name="Bills G."/>
            <person name="Bluhm B."/>
            <person name="Cannon C."/>
            <person name="Castanera R."/>
            <person name="Culley D."/>
            <person name="Daum C."/>
            <person name="Ezra D."/>
            <person name="Gonzalez J."/>
            <person name="Henrissat B."/>
            <person name="Kuo A."/>
            <person name="Liang C."/>
            <person name="Lipzen A."/>
            <person name="Lutzoni F."/>
            <person name="Magnuson J."/>
            <person name="Mondo S."/>
            <person name="Nolan M."/>
            <person name="Ohm R."/>
            <person name="Pangilinan J."/>
            <person name="Park H.-J."/>
            <person name="Ramirez L."/>
            <person name="Alfaro M."/>
            <person name="Sun H."/>
            <person name="Tritt A."/>
            <person name="Yoshinaga Y."/>
            <person name="Zwiers L.-H."/>
            <person name="Turgeon B."/>
            <person name="Goodwin S."/>
            <person name="Spatafora J."/>
            <person name="Crous P."/>
            <person name="Grigoriev I."/>
        </authorList>
    </citation>
    <scope>NUCLEOTIDE SEQUENCE</scope>
    <source>
        <strain evidence="1">CBS 207.26</strain>
    </source>
</reference>
<dbReference type="EMBL" id="ML994721">
    <property type="protein sequence ID" value="KAF2175891.1"/>
    <property type="molecule type" value="Genomic_DNA"/>
</dbReference>
<proteinExistence type="predicted"/>
<dbReference type="OrthoDB" id="3649348at2759"/>
<organism evidence="1 2">
    <name type="scientific">Zopfia rhizophila CBS 207.26</name>
    <dbReference type="NCBI Taxonomy" id="1314779"/>
    <lineage>
        <taxon>Eukaryota</taxon>
        <taxon>Fungi</taxon>
        <taxon>Dikarya</taxon>
        <taxon>Ascomycota</taxon>
        <taxon>Pezizomycotina</taxon>
        <taxon>Dothideomycetes</taxon>
        <taxon>Dothideomycetes incertae sedis</taxon>
        <taxon>Zopfiaceae</taxon>
        <taxon>Zopfia</taxon>
    </lineage>
</organism>
<feature type="non-terminal residue" evidence="1">
    <location>
        <position position="1"/>
    </location>
</feature>
<accession>A0A6A6D8T9</accession>
<evidence type="ECO:0000313" key="2">
    <source>
        <dbReference type="Proteomes" id="UP000800200"/>
    </source>
</evidence>
<protein>
    <submittedName>
        <fullName evidence="1">Uncharacterized protein</fullName>
    </submittedName>
</protein>
<name>A0A6A6D8T9_9PEZI</name>
<dbReference type="Proteomes" id="UP000800200">
    <property type="component" value="Unassembled WGS sequence"/>
</dbReference>
<gene>
    <name evidence="1" type="ORF">K469DRAFT_609185</name>
</gene>